<sequence length="150" mass="16441">SHSTQQLPTPTMSWMTSPTTAWTTPTTSSEDSPRHPRPSMSPRSWPLRSLCTALSSTRPSPLCLRITSAGPEGSCSGSRIRYHLRHRHWSLPDRPGRLVSLHAPAQGSLGQTGILRLRPAGSVRSNQCVLLPVRRGQPIGAEGRQLPKLR</sequence>
<dbReference type="AlphaFoldDB" id="B0KXX6"/>
<feature type="non-terminal residue" evidence="2">
    <location>
        <position position="1"/>
    </location>
</feature>
<evidence type="ECO:0000256" key="1">
    <source>
        <dbReference type="SAM" id="MobiDB-lite"/>
    </source>
</evidence>
<evidence type="ECO:0000313" key="2">
    <source>
        <dbReference type="EMBL" id="ABF19396.1"/>
    </source>
</evidence>
<protein>
    <submittedName>
        <fullName evidence="2">Methyl-coenzyme M reductase subunit A</fullName>
    </submittedName>
</protein>
<gene>
    <name evidence="2" type="primary">mcrA</name>
</gene>
<accession>B0KXX6</accession>
<name>B0KXX6_9EURY</name>
<dbReference type="EMBL" id="DQ261659">
    <property type="protein sequence ID" value="ABF19396.1"/>
    <property type="molecule type" value="Genomic_DNA"/>
</dbReference>
<feature type="region of interest" description="Disordered" evidence="1">
    <location>
        <begin position="1"/>
        <end position="46"/>
    </location>
</feature>
<organism evidence="2">
    <name type="scientific">uncultured methanogenic archaeon</name>
    <dbReference type="NCBI Taxonomy" id="198240"/>
    <lineage>
        <taxon>Archaea</taxon>
        <taxon>Methanobacteriati</taxon>
        <taxon>Methanobacteriota</taxon>
        <taxon>environmental samples</taxon>
    </lineage>
</organism>
<feature type="compositionally biased region" description="Low complexity" evidence="1">
    <location>
        <begin position="8"/>
        <end position="29"/>
    </location>
</feature>
<reference evidence="2" key="1">
    <citation type="submission" date="2005-10" db="EMBL/GenBank/DDBJ databases">
        <title>Molecular Phylogenetic Analysis of Methanogens from Biogas Plants.</title>
        <authorList>
            <person name="Rastogi G."/>
            <person name="Shouche Y.S."/>
        </authorList>
    </citation>
    <scope>NUCLEOTIDE SEQUENCE</scope>
</reference>
<proteinExistence type="predicted"/>
<feature type="non-terminal residue" evidence="2">
    <location>
        <position position="150"/>
    </location>
</feature>